<keyword evidence="1" id="KW-0805">Transcription regulation</keyword>
<evidence type="ECO:0000256" key="2">
    <source>
        <dbReference type="ARBA" id="ARBA00023125"/>
    </source>
</evidence>
<protein>
    <submittedName>
        <fullName evidence="5">AraC family transcriptional regulator</fullName>
    </submittedName>
</protein>
<name>A0ABT6AU63_9BURK</name>
<dbReference type="PANTHER" id="PTHR46796">
    <property type="entry name" value="HTH-TYPE TRANSCRIPTIONAL ACTIVATOR RHAS-RELATED"/>
    <property type="match status" value="1"/>
</dbReference>
<evidence type="ECO:0000256" key="3">
    <source>
        <dbReference type="ARBA" id="ARBA00023163"/>
    </source>
</evidence>
<dbReference type="SUPFAM" id="SSF46689">
    <property type="entry name" value="Homeodomain-like"/>
    <property type="match status" value="2"/>
</dbReference>
<accession>A0ABT6AU63</accession>
<dbReference type="InterPro" id="IPR018060">
    <property type="entry name" value="HTH_AraC"/>
</dbReference>
<feature type="domain" description="HTH araC/xylS-type" evidence="4">
    <location>
        <begin position="203"/>
        <end position="302"/>
    </location>
</feature>
<dbReference type="PANTHER" id="PTHR46796:SF12">
    <property type="entry name" value="HTH-TYPE DNA-BINDING TRANSCRIPTIONAL ACTIVATOR EUTR"/>
    <property type="match status" value="1"/>
</dbReference>
<dbReference type="PROSITE" id="PS00041">
    <property type="entry name" value="HTH_ARAC_FAMILY_1"/>
    <property type="match status" value="1"/>
</dbReference>
<dbReference type="SMART" id="SM00342">
    <property type="entry name" value="HTH_ARAC"/>
    <property type="match status" value="1"/>
</dbReference>
<evidence type="ECO:0000256" key="1">
    <source>
        <dbReference type="ARBA" id="ARBA00023015"/>
    </source>
</evidence>
<dbReference type="PROSITE" id="PS01124">
    <property type="entry name" value="HTH_ARAC_FAMILY_2"/>
    <property type="match status" value="1"/>
</dbReference>
<dbReference type="Pfam" id="PF12833">
    <property type="entry name" value="HTH_18"/>
    <property type="match status" value="1"/>
</dbReference>
<evidence type="ECO:0000259" key="4">
    <source>
        <dbReference type="PROSITE" id="PS01124"/>
    </source>
</evidence>
<dbReference type="RefSeq" id="WP_276266080.1">
    <property type="nucleotide sequence ID" value="NZ_JARJLM010000340.1"/>
</dbReference>
<reference evidence="5 6" key="1">
    <citation type="submission" date="2023-03" db="EMBL/GenBank/DDBJ databases">
        <title>Draft assemblies of triclosan tolerant bacteria isolated from returned activated sludge.</title>
        <authorList>
            <person name="Van Hamelsveld S."/>
        </authorList>
    </citation>
    <scope>NUCLEOTIDE SEQUENCE [LARGE SCALE GENOMIC DNA]</scope>
    <source>
        <strain evidence="5 6">GW210010_S58</strain>
    </source>
</reference>
<gene>
    <name evidence="5" type="ORF">P3W85_19995</name>
</gene>
<organism evidence="5 6">
    <name type="scientific">Cupriavidus basilensis</name>
    <dbReference type="NCBI Taxonomy" id="68895"/>
    <lineage>
        <taxon>Bacteria</taxon>
        <taxon>Pseudomonadati</taxon>
        <taxon>Pseudomonadota</taxon>
        <taxon>Betaproteobacteria</taxon>
        <taxon>Burkholderiales</taxon>
        <taxon>Burkholderiaceae</taxon>
        <taxon>Cupriavidus</taxon>
    </lineage>
</organism>
<dbReference type="InterPro" id="IPR009057">
    <property type="entry name" value="Homeodomain-like_sf"/>
</dbReference>
<keyword evidence="2" id="KW-0238">DNA-binding</keyword>
<evidence type="ECO:0000313" key="5">
    <source>
        <dbReference type="EMBL" id="MDF3835226.1"/>
    </source>
</evidence>
<dbReference type="Gene3D" id="1.10.10.60">
    <property type="entry name" value="Homeodomain-like"/>
    <property type="match status" value="1"/>
</dbReference>
<evidence type="ECO:0000313" key="6">
    <source>
        <dbReference type="Proteomes" id="UP001216674"/>
    </source>
</evidence>
<keyword evidence="3" id="KW-0804">Transcription</keyword>
<dbReference type="EMBL" id="JARJLM010000340">
    <property type="protein sequence ID" value="MDF3835226.1"/>
    <property type="molecule type" value="Genomic_DNA"/>
</dbReference>
<dbReference type="InterPro" id="IPR050204">
    <property type="entry name" value="AraC_XylS_family_regulators"/>
</dbReference>
<comment type="caution">
    <text evidence="5">The sequence shown here is derived from an EMBL/GenBank/DDBJ whole genome shotgun (WGS) entry which is preliminary data.</text>
</comment>
<sequence>MLAELLRPVCGNVAVGPGAGGRIDVSIDSIVVGGAATHQIRTVTGAAFRSEDKIDGYVFVMLHEGEIRAGTGRSERIWRAPSCAILNPEDIGNGQWHAGSYELLTIGGHDVRRRLSSLLGAPVAYPVVFGADASPTSEGAMMALSVMRFMRSLPGAGVLPSMAMATAGSVRDVAVAVFLEMFRHNYTERVQCKAPGPLPRHIRSAIEFIHDHAQESICVEEIASAAHASVRTLQTGFASFRGVTPMAYLKQVRLEGARDELIRAGNATIAEVAARWRFTHLGLFAKAYRDAFGELPSETRRFSRAKAGMDGVLPPCDSDAGRGHEVRACAGPATHPGNP</sequence>
<dbReference type="InterPro" id="IPR018062">
    <property type="entry name" value="HTH_AraC-typ_CS"/>
</dbReference>
<keyword evidence="6" id="KW-1185">Reference proteome</keyword>
<proteinExistence type="predicted"/>
<dbReference type="Proteomes" id="UP001216674">
    <property type="component" value="Unassembled WGS sequence"/>
</dbReference>